<dbReference type="AlphaFoldDB" id="A0A8H8R0R7"/>
<reference evidence="5 6" key="1">
    <citation type="submission" date="2018-05" db="EMBL/GenBank/DDBJ databases">
        <title>Genome sequencing and assembly of the regulated plant pathogen Lachnellula willkommii and related sister species for the development of diagnostic species identification markers.</title>
        <authorList>
            <person name="Giroux E."/>
            <person name="Bilodeau G."/>
        </authorList>
    </citation>
    <scope>NUCLEOTIDE SEQUENCE [LARGE SCALE GENOMIC DNA]</scope>
    <source>
        <strain evidence="5 6">CBS 185.66</strain>
    </source>
</reference>
<dbReference type="RefSeq" id="XP_031005131.1">
    <property type="nucleotide sequence ID" value="XM_031150384.1"/>
</dbReference>
<organism evidence="5 6">
    <name type="scientific">Lachnellula hyalina</name>
    <dbReference type="NCBI Taxonomy" id="1316788"/>
    <lineage>
        <taxon>Eukaryota</taxon>
        <taxon>Fungi</taxon>
        <taxon>Dikarya</taxon>
        <taxon>Ascomycota</taxon>
        <taxon>Pezizomycotina</taxon>
        <taxon>Leotiomycetes</taxon>
        <taxon>Helotiales</taxon>
        <taxon>Lachnaceae</taxon>
        <taxon>Lachnellula</taxon>
    </lineage>
</organism>
<comment type="caution">
    <text evidence="5">The sequence shown here is derived from an EMBL/GenBank/DDBJ whole genome shotgun (WGS) entry which is preliminary data.</text>
</comment>
<name>A0A8H8R0R7_9HELO</name>
<dbReference type="Proteomes" id="UP000431533">
    <property type="component" value="Unassembled WGS sequence"/>
</dbReference>
<dbReference type="OrthoDB" id="297219at2759"/>
<proteinExistence type="inferred from homology"/>
<dbReference type="GeneID" id="41985637"/>
<feature type="compositionally biased region" description="Basic and acidic residues" evidence="4">
    <location>
        <begin position="32"/>
        <end position="53"/>
    </location>
</feature>
<dbReference type="GO" id="GO:0071013">
    <property type="term" value="C:catalytic step 2 spliceosome"/>
    <property type="evidence" value="ECO:0007669"/>
    <property type="project" value="TreeGrafter"/>
</dbReference>
<dbReference type="PANTHER" id="PTHR13471">
    <property type="entry name" value="TETRATRICOPEPTIDE-LIKE HELICAL"/>
    <property type="match status" value="1"/>
</dbReference>
<evidence type="ECO:0000256" key="1">
    <source>
        <dbReference type="ARBA" id="ARBA00004123"/>
    </source>
</evidence>
<comment type="subcellular location">
    <subcellularLocation>
        <location evidence="1">Nucleus</location>
    </subcellularLocation>
</comment>
<protein>
    <submittedName>
        <fullName evidence="5">NRDE2-like protein</fullName>
    </submittedName>
</protein>
<dbReference type="PANTHER" id="PTHR13471:SF0">
    <property type="entry name" value="NUCLEAR EXOSOME REGULATOR NRDE2"/>
    <property type="match status" value="1"/>
</dbReference>
<dbReference type="InterPro" id="IPR013633">
    <property type="entry name" value="NRDE-2"/>
</dbReference>
<sequence>MSKAIPKFGSFKPKTTAPPPASVEKEKKHRSRDNDGKEEEHRKHRHRELERRGKYGHVTESIPEPSHAAGGKSPISAETFFIDKRGDEKNIVYGSIHRYDVPAFYRIGAGGVLGAPSKLKIDRDHSDDKGIVLYDWRASRFGHREKYVFSRVERERPQLLRIRPEIAVENPEDQSLDFVSLDLVRGKKRKRTSGNDSFGSDNDDTHYRSIHGKSKARSQPTDEALQYATESESSGSEAGFKLDSDASRRQKNVELSRRIEQHPNDIDAWLALIGHQDVLLRGQDDRRRITNAETKSTAEIKIHMYEKALERATSLRDRERLLLGLMEDGAKIWDTKAQSDRWEKISKDNIDSLMLWRSFLDFKQSTFSTFRYEETRDICIRRIKLLSEVASRTGNDTVNPIYQQILYVLIRLTTFMREAGYSELAVAIWQGLLEVNFCTPKQAMSTEEGVRLFSDFWESEVPRIGDDGASGWRYHIENQDALEVDALVAEEENSLDNGNLFQSWANNERLRCKDAFFPARTMDDVVEDDPFRVILFPDIEQFLIILPPNVEELRKSLLDAFLIFCQLPPLGILDESTTQSYFTDAFVGNDLLECNSAWISNAYAKKTELEGGNFDISTALDIPLSNYQSSPSTMFCSKFWFKGIADWRDRYAGEYGPVSYKWTRNALKQVVQAHFREDLAEYYLAFEWRNEPETIKKVSKNLLKQHPSSLRLYNAYAMIESGRGNKDVADGVFSAALNMSKSMSESDKRGSIMLWTNWIWTSLEEGGKSSALQHLLCIADGASNTSVEVSPTALFKTKQHLISNRDYLLSAGDTRFATTYGECLAMFEYLTANTSQEPQSEVQGDIASALACHEKVSNTLTSRNLSQSPSHELLLQSAARLLYHHARIGPFRPVLLRERLSHFITLFPQNTIFLSLYTWNESRLRIDNRVRNILFSTILTPQNDVLTSRLFAIYYEIGYGTIHSVRSAFEHAVNSPASKSSAGLWKFYILFCLETQQFRSKAKDIWYRALRACPWAKELYITGFEKMGDLASFDELKGTWRVMGEKELRVHVDLEDNFDEIQELEHSGGHRRLDSK</sequence>
<accession>A0A8H8R0R7</accession>
<evidence type="ECO:0000256" key="2">
    <source>
        <dbReference type="ARBA" id="ARBA00009265"/>
    </source>
</evidence>
<dbReference type="GO" id="GO:0031048">
    <property type="term" value="P:regulatory ncRNA-mediated heterochromatin formation"/>
    <property type="evidence" value="ECO:0007669"/>
    <property type="project" value="TreeGrafter"/>
</dbReference>
<feature type="region of interest" description="Disordered" evidence="4">
    <location>
        <begin position="190"/>
        <end position="247"/>
    </location>
</feature>
<dbReference type="GO" id="GO:1902369">
    <property type="term" value="P:negative regulation of RNA catabolic process"/>
    <property type="evidence" value="ECO:0007669"/>
    <property type="project" value="TreeGrafter"/>
</dbReference>
<feature type="region of interest" description="Disordered" evidence="4">
    <location>
        <begin position="1"/>
        <end position="72"/>
    </location>
</feature>
<evidence type="ECO:0000256" key="3">
    <source>
        <dbReference type="ARBA" id="ARBA00023242"/>
    </source>
</evidence>
<dbReference type="Gene3D" id="1.25.40.10">
    <property type="entry name" value="Tetratricopeptide repeat domain"/>
    <property type="match status" value="1"/>
</dbReference>
<keyword evidence="3" id="KW-0539">Nucleus</keyword>
<gene>
    <name evidence="5" type="primary">Nrde2</name>
    <name evidence="5" type="ORF">LHYA1_G005439</name>
</gene>
<dbReference type="Pfam" id="PF08424">
    <property type="entry name" value="NRDE-2"/>
    <property type="match status" value="1"/>
</dbReference>
<dbReference type="InterPro" id="IPR011990">
    <property type="entry name" value="TPR-like_helical_dom_sf"/>
</dbReference>
<comment type="similarity">
    <text evidence="2">Belongs to the NRDE2 family.</text>
</comment>
<evidence type="ECO:0000256" key="4">
    <source>
        <dbReference type="SAM" id="MobiDB-lite"/>
    </source>
</evidence>
<keyword evidence="6" id="KW-1185">Reference proteome</keyword>
<evidence type="ECO:0000313" key="5">
    <source>
        <dbReference type="EMBL" id="TVY26343.1"/>
    </source>
</evidence>
<dbReference type="EMBL" id="QGMH01000072">
    <property type="protein sequence ID" value="TVY26343.1"/>
    <property type="molecule type" value="Genomic_DNA"/>
</dbReference>
<evidence type="ECO:0000313" key="6">
    <source>
        <dbReference type="Proteomes" id="UP000431533"/>
    </source>
</evidence>